<sequence>MASITFKGRPTIVLRTYQVLRIGNNVLDSELDFCLDDKTVAKLHATLTRSERGLFLVNESRNGTVSVNGQRFSGPVLITYRDAINGIVKLSFGRSEAFLRVSGSLGG</sequence>
<keyword evidence="2" id="KW-1185">Reference proteome</keyword>
<dbReference type="Pfam" id="PF18221">
    <property type="entry name" value="MU2_FHA"/>
    <property type="match status" value="1"/>
</dbReference>
<dbReference type="InterPro" id="IPR008984">
    <property type="entry name" value="SMAD_FHA_dom_sf"/>
</dbReference>
<name>A0A6J1LQX1_DROHY</name>
<dbReference type="Gene3D" id="2.60.200.20">
    <property type="match status" value="1"/>
</dbReference>
<dbReference type="KEGG" id="dhe:111598866"/>
<dbReference type="InterPro" id="IPR000253">
    <property type="entry name" value="FHA_dom"/>
</dbReference>
<dbReference type="GeneID" id="111598866"/>
<evidence type="ECO:0000313" key="3">
    <source>
        <dbReference type="RefSeq" id="XP_023170082.1"/>
    </source>
</evidence>
<reference evidence="3" key="1">
    <citation type="submission" date="2025-08" db="UniProtKB">
        <authorList>
            <consortium name="RefSeq"/>
        </authorList>
    </citation>
    <scope>IDENTIFICATION</scope>
    <source>
        <strain evidence="3">15085-1641.00</strain>
        <tissue evidence="3">Whole body</tissue>
    </source>
</reference>
<dbReference type="OrthoDB" id="7806142at2759"/>
<gene>
    <name evidence="3" type="primary">LOC111598866</name>
</gene>
<feature type="domain" description="FHA" evidence="1">
    <location>
        <begin position="20"/>
        <end position="64"/>
    </location>
</feature>
<dbReference type="CDD" id="cd00060">
    <property type="entry name" value="FHA"/>
    <property type="match status" value="1"/>
</dbReference>
<accession>A0A6J1LQX1</accession>
<proteinExistence type="predicted"/>
<dbReference type="OMA" id="RIGNNAQ"/>
<dbReference type="InterPro" id="IPR040513">
    <property type="entry name" value="MU2_FHA"/>
</dbReference>
<dbReference type="SUPFAM" id="SSF49879">
    <property type="entry name" value="SMAD/FHA domain"/>
    <property type="match status" value="1"/>
</dbReference>
<organism evidence="2 3">
    <name type="scientific">Drosophila hydei</name>
    <name type="common">Fruit fly</name>
    <dbReference type="NCBI Taxonomy" id="7224"/>
    <lineage>
        <taxon>Eukaryota</taxon>
        <taxon>Metazoa</taxon>
        <taxon>Ecdysozoa</taxon>
        <taxon>Arthropoda</taxon>
        <taxon>Hexapoda</taxon>
        <taxon>Insecta</taxon>
        <taxon>Pterygota</taxon>
        <taxon>Neoptera</taxon>
        <taxon>Endopterygota</taxon>
        <taxon>Diptera</taxon>
        <taxon>Brachycera</taxon>
        <taxon>Muscomorpha</taxon>
        <taxon>Ephydroidea</taxon>
        <taxon>Drosophilidae</taxon>
        <taxon>Drosophila</taxon>
    </lineage>
</organism>
<dbReference type="RefSeq" id="XP_023170082.1">
    <property type="nucleotide sequence ID" value="XM_023314314.1"/>
</dbReference>
<evidence type="ECO:0000313" key="2">
    <source>
        <dbReference type="Proteomes" id="UP000504633"/>
    </source>
</evidence>
<evidence type="ECO:0000259" key="1">
    <source>
        <dbReference type="PROSITE" id="PS50006"/>
    </source>
</evidence>
<dbReference type="PROSITE" id="PS50006">
    <property type="entry name" value="FHA_DOMAIN"/>
    <property type="match status" value="1"/>
</dbReference>
<dbReference type="Proteomes" id="UP000504633">
    <property type="component" value="Unplaced"/>
</dbReference>
<dbReference type="AlphaFoldDB" id="A0A6J1LQX1"/>
<protein>
    <submittedName>
        <fullName evidence="3">Uncharacterized protein LOC111598866</fullName>
    </submittedName>
</protein>